<accession>A0A9P3GFP6</accession>
<dbReference type="Pfam" id="PF24883">
    <property type="entry name" value="NPHP3_N"/>
    <property type="match status" value="1"/>
</dbReference>
<evidence type="ECO:0000259" key="2">
    <source>
        <dbReference type="Pfam" id="PF24883"/>
    </source>
</evidence>
<dbReference type="EMBL" id="BPQB01000036">
    <property type="protein sequence ID" value="GJE93931.1"/>
    <property type="molecule type" value="Genomic_DNA"/>
</dbReference>
<dbReference type="Gene3D" id="1.20.930.20">
    <property type="entry name" value="Adaptor protein Cbl, N-terminal domain"/>
    <property type="match status" value="1"/>
</dbReference>
<organism evidence="3 4">
    <name type="scientific">Phanerochaete sordida</name>
    <dbReference type="NCBI Taxonomy" id="48140"/>
    <lineage>
        <taxon>Eukaryota</taxon>
        <taxon>Fungi</taxon>
        <taxon>Dikarya</taxon>
        <taxon>Basidiomycota</taxon>
        <taxon>Agaricomycotina</taxon>
        <taxon>Agaricomycetes</taxon>
        <taxon>Polyporales</taxon>
        <taxon>Phanerochaetaceae</taxon>
        <taxon>Phanerochaete</taxon>
    </lineage>
</organism>
<proteinExistence type="predicted"/>
<evidence type="ECO:0000313" key="4">
    <source>
        <dbReference type="Proteomes" id="UP000703269"/>
    </source>
</evidence>
<keyword evidence="4" id="KW-1185">Reference proteome</keyword>
<protein>
    <submittedName>
        <fullName evidence="3">NACHT domain-containing protein</fullName>
    </submittedName>
</protein>
<dbReference type="InterPro" id="IPR059179">
    <property type="entry name" value="MLKL-like_MCAfunc"/>
</dbReference>
<comment type="caution">
    <text evidence="3">The sequence shown here is derived from an EMBL/GenBank/DDBJ whole genome shotgun (WGS) entry which is preliminary data.</text>
</comment>
<dbReference type="InterPro" id="IPR036537">
    <property type="entry name" value="Adaptor_Cbl_N_dom_sf"/>
</dbReference>
<dbReference type="AlphaFoldDB" id="A0A9P3GFP6"/>
<dbReference type="InterPro" id="IPR027417">
    <property type="entry name" value="P-loop_NTPase"/>
</dbReference>
<dbReference type="SUPFAM" id="SSF52540">
    <property type="entry name" value="P-loop containing nucleoside triphosphate hydrolases"/>
    <property type="match status" value="1"/>
</dbReference>
<dbReference type="InterPro" id="IPR056884">
    <property type="entry name" value="NPHP3-like_N"/>
</dbReference>
<dbReference type="PANTHER" id="PTHR10039">
    <property type="entry name" value="AMELOGENIN"/>
    <property type="match status" value="1"/>
</dbReference>
<feature type="domain" description="Nephrocystin 3-like N-terminal" evidence="2">
    <location>
        <begin position="252"/>
        <end position="405"/>
    </location>
</feature>
<dbReference type="Proteomes" id="UP000703269">
    <property type="component" value="Unassembled WGS sequence"/>
</dbReference>
<reference evidence="3 4" key="1">
    <citation type="submission" date="2021-08" db="EMBL/GenBank/DDBJ databases">
        <title>Draft Genome Sequence of Phanerochaete sordida strain YK-624.</title>
        <authorList>
            <person name="Mori T."/>
            <person name="Dohra H."/>
            <person name="Suzuki T."/>
            <person name="Kawagishi H."/>
            <person name="Hirai H."/>
        </authorList>
    </citation>
    <scope>NUCLEOTIDE SEQUENCE [LARGE SCALE GENOMIC DNA]</scope>
    <source>
        <strain evidence="3 4">YK-624</strain>
    </source>
</reference>
<evidence type="ECO:0000256" key="1">
    <source>
        <dbReference type="ARBA" id="ARBA00022737"/>
    </source>
</evidence>
<keyword evidence="1" id="KW-0677">Repeat</keyword>
<name>A0A9P3GFP6_9APHY</name>
<dbReference type="GO" id="GO:0007166">
    <property type="term" value="P:cell surface receptor signaling pathway"/>
    <property type="evidence" value="ECO:0007669"/>
    <property type="project" value="InterPro"/>
</dbReference>
<dbReference type="PANTHER" id="PTHR10039:SF17">
    <property type="entry name" value="FUNGAL STAND N-TERMINAL GOODBYE DOMAIN-CONTAINING PROTEIN-RELATED"/>
    <property type="match status" value="1"/>
</dbReference>
<dbReference type="Gene3D" id="3.40.50.300">
    <property type="entry name" value="P-loop containing nucleotide triphosphate hydrolases"/>
    <property type="match status" value="1"/>
</dbReference>
<dbReference type="OrthoDB" id="4760524at2759"/>
<gene>
    <name evidence="3" type="ORF">PsYK624_100960</name>
</gene>
<evidence type="ECO:0000313" key="3">
    <source>
        <dbReference type="EMBL" id="GJE93931.1"/>
    </source>
</evidence>
<sequence>MARSRFRKRDVALDHAPTVLEIVNLVAEIAPVPCLGLVADGLSSVVERVQEARTNSERTATFFEKAKELDTAVVSMVRDANAALEGPGRSALQERLEKLSGTLSDARVSAEKLRGGSGFWGAFKSFVYAKRNEAVLEDLNGQIANAITVFQLRGQAAVEIAINAVGHDLKSVQIAVDNTGIIVDEVSRDIKTVQHTMLSVDEERLIQSIPHAPAGYHSVDELKSGFLEGTREELFEDVETWTRKPLPPPRKTLQQLYLLSGGAGLGKSSAAHQLCVRIAERWGLNLGASFFFVRGGGDLESARYLFSTLAHQLALSQPILRPHIIAAVPLFLKDGEQQQMLKTFERLLWTPLTQFAISGAEQPSTFVVIDGLDECKDRPLVPQLLKCLLQLVRAFPWLRIFVTARPEPHIMPYLTSPSSSHIVHHLSLSDTVAEWREDVANYLRATVPQLESCRDYIRVNPDKLEKLILRAEGVFIYARLAVNFLEAFDDNPEELFIHLLASRESRKLPPLDSLYLQILRLAFPSEYLDIMPERLHRLREVLTFLALRAKNLSPAAIAALLGLSEDNVVRMVDRLRSVLLVDQKGDVVPLHATFAEFLVDGSRCIDPLFYIDRAGGHAILLSRCFTAFSLETAGEFLANARRNSNDGFIGYVRYTSNWHLHLKNARYSTELGQQLQRFVQLQLPVFTRLHGRHDQEDDLAAFLKVHLIHSYMHPWLT</sequence>
<dbReference type="CDD" id="cd21037">
    <property type="entry name" value="MLKL_NTD"/>
    <property type="match status" value="1"/>
</dbReference>